<evidence type="ECO:0000256" key="2">
    <source>
        <dbReference type="ARBA" id="ARBA00022670"/>
    </source>
</evidence>
<sequence length="1275" mass="142335">MVFAWPRDEAEPHETTEDTRDTEKGNDEAMSGGQVDDVCVDRQCVEETGCTTEELLIKAIEHHDYEEMQRLHDLLTTDPSWQCDGEVMRAAVKEGNDAFVVRHLTHCPSSLPWWLASLVVSCGRVEVMKHLLTCGDHVAEDLVKATASIGSMEVVRWLHQHVEPKWTVMAMDEASRHGRHQVVQWLHAHRTEECSTPTVTSVIALRSLELVRDVYDGVDLRIWPRPGNASTLVRLAQSNHTVDREILKHIVSCRRKRYRSVGAENPEEYMPLGGQRVESAPDVIEKQFTLTAAVVVCQVRGIPGEISKLISKFVIFHPSSRFSHEEAVQRGLTHWLLLFSACPNEVMVALAEVGHVEEACYLHDRLARDKRVQCSKRLVYLTVEKGSLDTIKWHVVNCEAHNVDEWLYVATWIGRVDVIEWMIDEWTKISVQTRKNEEHKDAPTRKKMFHSLDASFAMVEERFDYGLMDIEASMNDAEDAARSGKHSGLAFFLGKDMPTTNLADLAAIYDHVDTVECLLREWSQSCTVSGLYGAIVRGHFSVVESIYANQPGLADWPSQEDGSTLLRRLLSSDTEELRAVVLRSKNPRREEESLHRLIKFYRDERNMRMDSSTLEEAAFRGDMARVELICQYDLVDNKTGAADIAAARGDLKMLEVLFAANSAGSKCTTRALVGAAERGHLEVLKYLHEHGAPYSSRAMDVAALNGHVDIVQFLLEHNHDACSPYALQWACSKGHKDVVKCLLAASLSIAWDIAMCIQVARQRGMLVPSVGPDASVPLVVASRKLDSRRRAQEKTRKLTTFQEAIDLVMSSVVLRVYDLSRGMARQLSPSLLGKQIDGIWHTGVLVYGQEYFYGGGVQVMAPELVVARYGMQPVQQIDMGTTHVAQHDFETFLRGISPRFTAQAYDLLRHNCNNFSNELTTYLLGKSIPQHILDLPNEALSTPMGAMLRPMIENMQQQMHATGSEPFAIPFNDPSRATAAVSTTPVPRPSGSALSRHFTVSGRPNLHLKQIIRRIVELNGQEQDSVPLSDADLKALEELPAYVDDKINLQPKEAQDVAHADKCVAWWRIVEMLLERGASSPFFFPALGLFRVLLLLPTKAESILAHKNTCFDHVLRVSEQETPLFNAQTVLLLSVLVNAFANPVASELVLTRAVQFLPFVFRALAESQHPDVRVVSAKLISNCCLALQIEEELVITTILCGSVEVLERLSTQSSSPQHQVAVEGVVVGVGRLLKNFEGARSLSVELGLADVLRRLRGSPSLSTIQPLVSEVVALI</sequence>
<dbReference type="InterPro" id="IPR036770">
    <property type="entry name" value="Ankyrin_rpt-contain_sf"/>
</dbReference>
<protein>
    <recommendedName>
        <fullName evidence="9">PPPDE domain-containing protein</fullName>
    </recommendedName>
</protein>
<dbReference type="PROSITE" id="PS51396">
    <property type="entry name" value="PUL"/>
    <property type="match status" value="1"/>
</dbReference>
<dbReference type="SUPFAM" id="SSF48403">
    <property type="entry name" value="Ankyrin repeat"/>
    <property type="match status" value="1"/>
</dbReference>
<dbReference type="InterPro" id="IPR042266">
    <property type="entry name" value="PPPDE_sf"/>
</dbReference>
<dbReference type="InterPro" id="IPR011989">
    <property type="entry name" value="ARM-like"/>
</dbReference>
<comment type="similarity">
    <text evidence="1">Belongs to the DeSI family.</text>
</comment>
<name>A0A8K1CM77_PYTOL</name>
<dbReference type="Gene3D" id="1.25.40.20">
    <property type="entry name" value="Ankyrin repeat-containing domain"/>
    <property type="match status" value="1"/>
</dbReference>
<dbReference type="SMART" id="SM01179">
    <property type="entry name" value="DUF862"/>
    <property type="match status" value="1"/>
</dbReference>
<dbReference type="OrthoDB" id="21221at2759"/>
<dbReference type="GO" id="GO:0006508">
    <property type="term" value="P:proteolysis"/>
    <property type="evidence" value="ECO:0007669"/>
    <property type="project" value="UniProtKB-KW"/>
</dbReference>
<dbReference type="Proteomes" id="UP000794436">
    <property type="component" value="Unassembled WGS sequence"/>
</dbReference>
<dbReference type="AlphaFoldDB" id="A0A8K1CM77"/>
<evidence type="ECO:0000259" key="5">
    <source>
        <dbReference type="PROSITE" id="PS51396"/>
    </source>
</evidence>
<keyword evidence="3" id="KW-0378">Hydrolase</keyword>
<feature type="compositionally biased region" description="Basic and acidic residues" evidence="4">
    <location>
        <begin position="1"/>
        <end position="27"/>
    </location>
</feature>
<accession>A0A8K1CM77</accession>
<reference evidence="7" key="1">
    <citation type="submission" date="2019-03" db="EMBL/GenBank/DDBJ databases">
        <title>Long read genome sequence of the mycoparasitic Pythium oligandrum ATCC 38472 isolated from sugarbeet rhizosphere.</title>
        <authorList>
            <person name="Gaulin E."/>
        </authorList>
    </citation>
    <scope>NUCLEOTIDE SEQUENCE</scope>
    <source>
        <strain evidence="7">ATCC 38472_TT</strain>
    </source>
</reference>
<dbReference type="Gene3D" id="1.25.10.10">
    <property type="entry name" value="Leucine-rich Repeat Variant"/>
    <property type="match status" value="1"/>
</dbReference>
<evidence type="ECO:0000259" key="6">
    <source>
        <dbReference type="PROSITE" id="PS51858"/>
    </source>
</evidence>
<dbReference type="PANTHER" id="PTHR46586">
    <property type="entry name" value="ANKYRIN REPEAT-CONTAINING PROTEIN"/>
    <property type="match status" value="1"/>
</dbReference>
<dbReference type="SUPFAM" id="SSF140860">
    <property type="entry name" value="Pseudo ankyrin repeat-like"/>
    <property type="match status" value="1"/>
</dbReference>
<dbReference type="InterPro" id="IPR013535">
    <property type="entry name" value="PUL_dom"/>
</dbReference>
<gene>
    <name evidence="7" type="ORF">Poli38472_003625</name>
</gene>
<comment type="caution">
    <text evidence="7">The sequence shown here is derived from an EMBL/GenBank/DDBJ whole genome shotgun (WGS) entry which is preliminary data.</text>
</comment>
<dbReference type="PROSITE" id="PS51858">
    <property type="entry name" value="PPPDE"/>
    <property type="match status" value="1"/>
</dbReference>
<evidence type="ECO:0000313" key="7">
    <source>
        <dbReference type="EMBL" id="TMW65860.1"/>
    </source>
</evidence>
<dbReference type="SMART" id="SM00248">
    <property type="entry name" value="ANK"/>
    <property type="match status" value="2"/>
</dbReference>
<keyword evidence="2" id="KW-0645">Protease</keyword>
<dbReference type="InterPro" id="IPR052050">
    <property type="entry name" value="SecEffector_AnkRepeat"/>
</dbReference>
<evidence type="ECO:0000313" key="8">
    <source>
        <dbReference type="Proteomes" id="UP000794436"/>
    </source>
</evidence>
<dbReference type="Pfam" id="PF12796">
    <property type="entry name" value="Ank_2"/>
    <property type="match status" value="1"/>
</dbReference>
<dbReference type="GO" id="GO:0008233">
    <property type="term" value="F:peptidase activity"/>
    <property type="evidence" value="ECO:0007669"/>
    <property type="project" value="UniProtKB-KW"/>
</dbReference>
<feature type="domain" description="PPPDE" evidence="6">
    <location>
        <begin position="810"/>
        <end position="953"/>
    </location>
</feature>
<keyword evidence="8" id="KW-1185">Reference proteome</keyword>
<feature type="region of interest" description="Disordered" evidence="4">
    <location>
        <begin position="1"/>
        <end position="33"/>
    </location>
</feature>
<dbReference type="PANTHER" id="PTHR46586:SF3">
    <property type="entry name" value="ANKYRIN REPEAT-CONTAINING PROTEIN"/>
    <property type="match status" value="1"/>
</dbReference>
<dbReference type="Pfam" id="PF05903">
    <property type="entry name" value="Peptidase_C97"/>
    <property type="match status" value="1"/>
</dbReference>
<dbReference type="Pfam" id="PF08324">
    <property type="entry name" value="PUL"/>
    <property type="match status" value="1"/>
</dbReference>
<dbReference type="InterPro" id="IPR002110">
    <property type="entry name" value="Ankyrin_rpt"/>
</dbReference>
<organism evidence="7 8">
    <name type="scientific">Pythium oligandrum</name>
    <name type="common">Mycoparasitic fungus</name>
    <dbReference type="NCBI Taxonomy" id="41045"/>
    <lineage>
        <taxon>Eukaryota</taxon>
        <taxon>Sar</taxon>
        <taxon>Stramenopiles</taxon>
        <taxon>Oomycota</taxon>
        <taxon>Peronosporomycetes</taxon>
        <taxon>Pythiales</taxon>
        <taxon>Pythiaceae</taxon>
        <taxon>Pythium</taxon>
    </lineage>
</organism>
<proteinExistence type="inferred from homology"/>
<evidence type="ECO:0008006" key="9">
    <source>
        <dbReference type="Google" id="ProtNLM"/>
    </source>
</evidence>
<evidence type="ECO:0000256" key="1">
    <source>
        <dbReference type="ARBA" id="ARBA00008140"/>
    </source>
</evidence>
<feature type="domain" description="PUL" evidence="5">
    <location>
        <begin position="990"/>
        <end position="1275"/>
    </location>
</feature>
<dbReference type="InterPro" id="IPR008580">
    <property type="entry name" value="PPPDE_dom"/>
</dbReference>
<dbReference type="Gene3D" id="3.90.1720.30">
    <property type="entry name" value="PPPDE domains"/>
    <property type="match status" value="1"/>
</dbReference>
<evidence type="ECO:0000256" key="4">
    <source>
        <dbReference type="SAM" id="MobiDB-lite"/>
    </source>
</evidence>
<evidence type="ECO:0000256" key="3">
    <source>
        <dbReference type="ARBA" id="ARBA00022801"/>
    </source>
</evidence>
<dbReference type="EMBL" id="SPLM01000036">
    <property type="protein sequence ID" value="TMW65860.1"/>
    <property type="molecule type" value="Genomic_DNA"/>
</dbReference>